<proteinExistence type="predicted"/>
<organism evidence="1 2">
    <name type="scientific">Pluteus cervinus</name>
    <dbReference type="NCBI Taxonomy" id="181527"/>
    <lineage>
        <taxon>Eukaryota</taxon>
        <taxon>Fungi</taxon>
        <taxon>Dikarya</taxon>
        <taxon>Basidiomycota</taxon>
        <taxon>Agaricomycotina</taxon>
        <taxon>Agaricomycetes</taxon>
        <taxon>Agaricomycetidae</taxon>
        <taxon>Agaricales</taxon>
        <taxon>Pluteineae</taxon>
        <taxon>Pluteaceae</taxon>
        <taxon>Pluteus</taxon>
    </lineage>
</organism>
<gene>
    <name evidence="1" type="ORF">BDN72DRAFT_838557</name>
</gene>
<name>A0ACD3B0H4_9AGAR</name>
<keyword evidence="2" id="KW-1185">Reference proteome</keyword>
<evidence type="ECO:0000313" key="2">
    <source>
        <dbReference type="Proteomes" id="UP000308600"/>
    </source>
</evidence>
<dbReference type="Proteomes" id="UP000308600">
    <property type="component" value="Unassembled WGS sequence"/>
</dbReference>
<reference evidence="1 2" key="1">
    <citation type="journal article" date="2019" name="Nat. Ecol. Evol.">
        <title>Megaphylogeny resolves global patterns of mushroom evolution.</title>
        <authorList>
            <person name="Varga T."/>
            <person name="Krizsan K."/>
            <person name="Foldi C."/>
            <person name="Dima B."/>
            <person name="Sanchez-Garcia M."/>
            <person name="Sanchez-Ramirez S."/>
            <person name="Szollosi G.J."/>
            <person name="Szarkandi J.G."/>
            <person name="Papp V."/>
            <person name="Albert L."/>
            <person name="Andreopoulos W."/>
            <person name="Angelini C."/>
            <person name="Antonin V."/>
            <person name="Barry K.W."/>
            <person name="Bougher N.L."/>
            <person name="Buchanan P."/>
            <person name="Buyck B."/>
            <person name="Bense V."/>
            <person name="Catcheside P."/>
            <person name="Chovatia M."/>
            <person name="Cooper J."/>
            <person name="Damon W."/>
            <person name="Desjardin D."/>
            <person name="Finy P."/>
            <person name="Geml J."/>
            <person name="Haridas S."/>
            <person name="Hughes K."/>
            <person name="Justo A."/>
            <person name="Karasinski D."/>
            <person name="Kautmanova I."/>
            <person name="Kiss B."/>
            <person name="Kocsube S."/>
            <person name="Kotiranta H."/>
            <person name="LaButti K.M."/>
            <person name="Lechner B.E."/>
            <person name="Liimatainen K."/>
            <person name="Lipzen A."/>
            <person name="Lukacs Z."/>
            <person name="Mihaltcheva S."/>
            <person name="Morgado L.N."/>
            <person name="Niskanen T."/>
            <person name="Noordeloos M.E."/>
            <person name="Ohm R.A."/>
            <person name="Ortiz-Santana B."/>
            <person name="Ovrebo C."/>
            <person name="Racz N."/>
            <person name="Riley R."/>
            <person name="Savchenko A."/>
            <person name="Shiryaev A."/>
            <person name="Soop K."/>
            <person name="Spirin V."/>
            <person name="Szebenyi C."/>
            <person name="Tomsovsky M."/>
            <person name="Tulloss R.E."/>
            <person name="Uehling J."/>
            <person name="Grigoriev I.V."/>
            <person name="Vagvolgyi C."/>
            <person name="Papp T."/>
            <person name="Martin F.M."/>
            <person name="Miettinen O."/>
            <person name="Hibbett D.S."/>
            <person name="Nagy L.G."/>
        </authorList>
    </citation>
    <scope>NUCLEOTIDE SEQUENCE [LARGE SCALE GENOMIC DNA]</scope>
    <source>
        <strain evidence="1 2">NL-1719</strain>
    </source>
</reference>
<evidence type="ECO:0000313" key="1">
    <source>
        <dbReference type="EMBL" id="TFK70732.1"/>
    </source>
</evidence>
<accession>A0ACD3B0H4</accession>
<protein>
    <submittedName>
        <fullName evidence="1">Uncharacterized protein</fullName>
    </submittedName>
</protein>
<sequence length="75" mass="7457">MAGGKHAGTCLVAFLASGLGTLLVSTVKGICISAIETTISWADTKRGAGSPTMAANHIVPNLGTAAPPSRSIHQA</sequence>
<dbReference type="EMBL" id="ML208308">
    <property type="protein sequence ID" value="TFK70732.1"/>
    <property type="molecule type" value="Genomic_DNA"/>
</dbReference>